<reference evidence="1" key="1">
    <citation type="journal article" date="2011" name="PLoS Biol.">
        <title>Gene gain and loss during evolution of obligate parasitism in the white rust pathogen of Arabidopsis thaliana.</title>
        <authorList>
            <person name="Kemen E."/>
            <person name="Gardiner A."/>
            <person name="Schultz-Larsen T."/>
            <person name="Kemen A.C."/>
            <person name="Balmuth A.L."/>
            <person name="Robert-Seilaniantz A."/>
            <person name="Bailey K."/>
            <person name="Holub E."/>
            <person name="Studholme D.J."/>
            <person name="Maclean D."/>
            <person name="Jones J.D."/>
        </authorList>
    </citation>
    <scope>NUCLEOTIDE SEQUENCE</scope>
</reference>
<sequence>MSWMHGKIHIQASSYAGQKDDLSGPEYPFKCDCAESRCEDYKLPIITGATIQAKAAKIRCDLVRTGNSKDTVKLQALVFFHGWEASVNLNEVESGIMALKEITLGYERRDVFNMDETAFSYCPMPVKSITKDRIAGRKQQKRDKR</sequence>
<proteinExistence type="predicted"/>
<evidence type="ECO:0000313" key="1">
    <source>
        <dbReference type="EMBL" id="CCA19250.1"/>
    </source>
</evidence>
<dbReference type="EMBL" id="FR824111">
    <property type="protein sequence ID" value="CCA19250.1"/>
    <property type="molecule type" value="Genomic_DNA"/>
</dbReference>
<dbReference type="AlphaFoldDB" id="F0WDH8"/>
<accession>F0WDH8</accession>
<protein>
    <submittedName>
        <fullName evidence="1">AlNc14C66G4697 protein</fullName>
    </submittedName>
</protein>
<organism evidence="1">
    <name type="scientific">Albugo laibachii Nc14</name>
    <dbReference type="NCBI Taxonomy" id="890382"/>
    <lineage>
        <taxon>Eukaryota</taxon>
        <taxon>Sar</taxon>
        <taxon>Stramenopiles</taxon>
        <taxon>Oomycota</taxon>
        <taxon>Peronosporomycetes</taxon>
        <taxon>Albuginales</taxon>
        <taxon>Albuginaceae</taxon>
        <taxon>Albugo</taxon>
    </lineage>
</organism>
<dbReference type="HOGENOM" id="CLU_1790462_0_0_1"/>
<name>F0WDH8_9STRA</name>
<gene>
    <name evidence="1" type="primary">AlNc14C66G4697</name>
    <name evidence="1" type="ORF">ALNC14_053930</name>
</gene>
<reference evidence="1" key="2">
    <citation type="submission" date="2011-02" db="EMBL/GenBank/DDBJ databases">
        <authorList>
            <person name="MacLean D."/>
        </authorList>
    </citation>
    <scope>NUCLEOTIDE SEQUENCE</scope>
</reference>